<keyword evidence="4" id="KW-1185">Reference proteome</keyword>
<evidence type="ECO:0000313" key="3">
    <source>
        <dbReference type="EMBL" id="ODN43253.1"/>
    </source>
</evidence>
<dbReference type="InterPro" id="IPR056823">
    <property type="entry name" value="TEN-like_YD-shell"/>
</dbReference>
<feature type="domain" description="Teneurin-like YD-shell" evidence="2">
    <location>
        <begin position="17"/>
        <end position="68"/>
    </location>
</feature>
<dbReference type="Gene3D" id="2.180.10.10">
    <property type="entry name" value="RHS repeat-associated core"/>
    <property type="match status" value="1"/>
</dbReference>
<proteinExistence type="predicted"/>
<dbReference type="Pfam" id="PF25023">
    <property type="entry name" value="TEN_YD-shell"/>
    <property type="match status" value="2"/>
</dbReference>
<comment type="caution">
    <text evidence="3">The sequence shown here is derived from an EMBL/GenBank/DDBJ whole genome shotgun (WGS) entry which is preliminary data.</text>
</comment>
<dbReference type="EMBL" id="MDTU01000001">
    <property type="protein sequence ID" value="ODN43253.1"/>
    <property type="molecule type" value="Genomic_DNA"/>
</dbReference>
<sequence length="679" mass="75020">MIWRQIGKGSPGVAYRYNKDGKLTNVLYSPSALNKNVTYTYDADGRVLTVSNGDNWAYKYDKNNNVTSAILSYCVNGIDKTLSFIYSYDGFNHLSSITYPDHTIVSYNPDPLGLARKAGDFVKSVHYYPNSKVKDFTGGNNFKTAYGLNNRQMDNALTVTTAGGSPIVKQTYSYDGSGNTSAIRNVLVPSRSQTFTYNPENWLITQTVAGHKTNLVYDAFGNLTAKTVEGSNLLYTYNNNLLQSVSGTVTTPSGAKNVSENFTYDAYGDITSNNGSSKEFTYNDSMQLVSAHGKNPLTGQSFDVHYYYDGNGNRVQITQGDQTILEVHNSKSQLLYRWNLKTNQVTDYIYLNNKKVAEVTHAAGQKATASNATYLYNDILGSPLQEVNASGQVSWNPSQSYRPFGTEVYQTNEKEEHISYTGKLHDDSTGLSYYGARYYDPVIGRFLSIDPAAIDVNRPITFNRYAYAADNPMTYIDPDGRDFSFGNMFNFGSHGWKVTFNFSAGFDNAVSFGVMGNNGQYNTLSYRTGFLVGSLLGATYGSTEYNLLKGGTRTLLEGGEYALTVSETSASSALQAERLNQQLAGEEASSIFGASGELNSSVIQGSTRIIEGEDIGNQALRSRLVGVGGNIEDWGKYETQSFRSPSGPFKVHFYHNPEIKRTYYDMDYKSIFNHQGAGW</sequence>
<protein>
    <recommendedName>
        <fullName evidence="2">Teneurin-like YD-shell domain-containing protein</fullName>
    </recommendedName>
</protein>
<reference evidence="3 4" key="1">
    <citation type="submission" date="2016-08" db="EMBL/GenBank/DDBJ databases">
        <title>Draft genome sequence of Candidatus Piscirickettsia litoralis, from seawater.</title>
        <authorList>
            <person name="Wan X."/>
            <person name="Lee A.J."/>
            <person name="Hou S."/>
            <person name="Donachie S.P."/>
        </authorList>
    </citation>
    <scope>NUCLEOTIDE SEQUENCE [LARGE SCALE GENOMIC DNA]</scope>
    <source>
        <strain evidence="3 4">Y2</strain>
    </source>
</reference>
<feature type="domain" description="Teneurin-like YD-shell" evidence="2">
    <location>
        <begin position="84"/>
        <end position="473"/>
    </location>
</feature>
<evidence type="ECO:0000259" key="2">
    <source>
        <dbReference type="Pfam" id="PF25023"/>
    </source>
</evidence>
<accession>A0ABX3A6I4</accession>
<dbReference type="NCBIfam" id="TIGR03696">
    <property type="entry name" value="Rhs_assc_core"/>
    <property type="match status" value="1"/>
</dbReference>
<name>A0ABX3A6I4_9GAMM</name>
<dbReference type="Proteomes" id="UP000094329">
    <property type="component" value="Unassembled WGS sequence"/>
</dbReference>
<dbReference type="PANTHER" id="PTHR32305:SF15">
    <property type="entry name" value="PROTEIN RHSA-RELATED"/>
    <property type="match status" value="1"/>
</dbReference>
<dbReference type="InterPro" id="IPR050708">
    <property type="entry name" value="T6SS_VgrG/RHS"/>
</dbReference>
<dbReference type="NCBIfam" id="TIGR01643">
    <property type="entry name" value="YD_repeat_2x"/>
    <property type="match status" value="1"/>
</dbReference>
<dbReference type="PANTHER" id="PTHR32305">
    <property type="match status" value="1"/>
</dbReference>
<gene>
    <name evidence="3" type="ORF">BGC07_10405</name>
</gene>
<dbReference type="InterPro" id="IPR022385">
    <property type="entry name" value="Rhs_assc_core"/>
</dbReference>
<keyword evidence="1" id="KW-0677">Repeat</keyword>
<dbReference type="InterPro" id="IPR006530">
    <property type="entry name" value="YD"/>
</dbReference>
<evidence type="ECO:0000256" key="1">
    <source>
        <dbReference type="ARBA" id="ARBA00022737"/>
    </source>
</evidence>
<dbReference type="RefSeq" id="WP_069313051.1">
    <property type="nucleotide sequence ID" value="NZ_MDTU01000001.1"/>
</dbReference>
<organism evidence="3 4">
    <name type="scientific">Piscirickettsia litoralis</name>
    <dbReference type="NCBI Taxonomy" id="1891921"/>
    <lineage>
        <taxon>Bacteria</taxon>
        <taxon>Pseudomonadati</taxon>
        <taxon>Pseudomonadota</taxon>
        <taxon>Gammaproteobacteria</taxon>
        <taxon>Thiotrichales</taxon>
        <taxon>Piscirickettsiaceae</taxon>
        <taxon>Piscirickettsia</taxon>
    </lineage>
</organism>
<evidence type="ECO:0000313" key="4">
    <source>
        <dbReference type="Proteomes" id="UP000094329"/>
    </source>
</evidence>